<organism evidence="4 5">
    <name type="scientific">Mariniflexile jejuense</name>
    <dbReference type="NCBI Taxonomy" id="1173582"/>
    <lineage>
        <taxon>Bacteria</taxon>
        <taxon>Pseudomonadati</taxon>
        <taxon>Bacteroidota</taxon>
        <taxon>Flavobacteriia</taxon>
        <taxon>Flavobacteriales</taxon>
        <taxon>Flavobacteriaceae</taxon>
        <taxon>Mariniflexile</taxon>
    </lineage>
</organism>
<dbReference type="PANTHER" id="PTHR10963">
    <property type="entry name" value="GLYCOSYL HYDROLASE-RELATED"/>
    <property type="match status" value="1"/>
</dbReference>
<keyword evidence="5" id="KW-1185">Reference proteome</keyword>
<name>A0ABW3JJG0_9FLAO</name>
<dbReference type="CDD" id="cd08023">
    <property type="entry name" value="GH16_laminarinase_like"/>
    <property type="match status" value="1"/>
</dbReference>
<evidence type="ECO:0000256" key="1">
    <source>
        <dbReference type="ARBA" id="ARBA00006865"/>
    </source>
</evidence>
<evidence type="ECO:0000256" key="2">
    <source>
        <dbReference type="SAM" id="SignalP"/>
    </source>
</evidence>
<comment type="similarity">
    <text evidence="1">Belongs to the glycosyl hydrolase 16 family.</text>
</comment>
<dbReference type="InterPro" id="IPR050546">
    <property type="entry name" value="Glycosyl_Hydrlase_16"/>
</dbReference>
<dbReference type="Proteomes" id="UP001597061">
    <property type="component" value="Unassembled WGS sequence"/>
</dbReference>
<dbReference type="EC" id="3.2.1.-" evidence="4"/>
<evidence type="ECO:0000313" key="5">
    <source>
        <dbReference type="Proteomes" id="UP001597061"/>
    </source>
</evidence>
<dbReference type="InterPro" id="IPR013320">
    <property type="entry name" value="ConA-like_dom_sf"/>
</dbReference>
<keyword evidence="2" id="KW-0732">Signal</keyword>
<evidence type="ECO:0000313" key="4">
    <source>
        <dbReference type="EMBL" id="MFD0990519.1"/>
    </source>
</evidence>
<dbReference type="EMBL" id="JBHTJI010000001">
    <property type="protein sequence ID" value="MFD0990519.1"/>
    <property type="molecule type" value="Genomic_DNA"/>
</dbReference>
<feature type="chain" id="PRO_5046047054" evidence="2">
    <location>
        <begin position="32"/>
        <end position="376"/>
    </location>
</feature>
<protein>
    <submittedName>
        <fullName evidence="4">Glycoside hydrolase family 16 protein</fullName>
        <ecNumber evidence="4">3.2.1.-</ecNumber>
    </submittedName>
</protein>
<dbReference type="RefSeq" id="WP_379926114.1">
    <property type="nucleotide sequence ID" value="NZ_JBHTJI010000001.1"/>
</dbReference>
<keyword evidence="4" id="KW-0326">Glycosidase</keyword>
<sequence>MKKYKIEKMFKKMLYIIQIAFVMLLSCSGGSDDTTPEQPKAIIPTNLALQIVVSGTNSSNPNGDGSGSITCNASATNAVSYGFKIGSEAEVKNTTGIFNYTCTKEGLNDYIITVFAYSSSNNSISDFKKVAVFVTEKGPQLIWSDEFNTNGAPDVTKWGYDLGNGCPTNCGWGNGEKEFYTNRTDNVKVENGVLKIIAKKENYQGSEYTSARLLTKGKFDFTYGRVDVRAKLPSGAGTWPAIWMLGANIDAVGWPACGEIDIMEHWGYNPTFISSATHTPSCSGGCANTKVGETTITDYATQFHVYSLEWTETELKFLIDNVVKYSYKPAVRNSSTWPYTAPQFLILNVAMGGSWFSIDPNFTESVMEVDYVKVYQ</sequence>
<feature type="domain" description="GH16" evidence="3">
    <location>
        <begin position="117"/>
        <end position="376"/>
    </location>
</feature>
<dbReference type="Gene3D" id="2.60.120.200">
    <property type="match status" value="1"/>
</dbReference>
<accession>A0ABW3JJG0</accession>
<dbReference type="GO" id="GO:0016798">
    <property type="term" value="F:hydrolase activity, acting on glycosyl bonds"/>
    <property type="evidence" value="ECO:0007669"/>
    <property type="project" value="UniProtKB-KW"/>
</dbReference>
<proteinExistence type="inferred from homology"/>
<reference evidence="5" key="1">
    <citation type="journal article" date="2019" name="Int. J. Syst. Evol. Microbiol.">
        <title>The Global Catalogue of Microorganisms (GCM) 10K type strain sequencing project: providing services to taxonomists for standard genome sequencing and annotation.</title>
        <authorList>
            <consortium name="The Broad Institute Genomics Platform"/>
            <consortium name="The Broad Institute Genome Sequencing Center for Infectious Disease"/>
            <person name="Wu L."/>
            <person name="Ma J."/>
        </authorList>
    </citation>
    <scope>NUCLEOTIDE SEQUENCE [LARGE SCALE GENOMIC DNA]</scope>
    <source>
        <strain evidence="5">CCUG 62414</strain>
    </source>
</reference>
<dbReference type="SUPFAM" id="SSF49899">
    <property type="entry name" value="Concanavalin A-like lectins/glucanases"/>
    <property type="match status" value="1"/>
</dbReference>
<evidence type="ECO:0000259" key="3">
    <source>
        <dbReference type="PROSITE" id="PS51762"/>
    </source>
</evidence>
<dbReference type="InterPro" id="IPR000757">
    <property type="entry name" value="Beta-glucanase-like"/>
</dbReference>
<keyword evidence="4" id="KW-0378">Hydrolase</keyword>
<dbReference type="Pfam" id="PF00722">
    <property type="entry name" value="Glyco_hydro_16"/>
    <property type="match status" value="1"/>
</dbReference>
<dbReference type="PANTHER" id="PTHR10963:SF55">
    <property type="entry name" value="GLYCOSIDE HYDROLASE FAMILY 16 PROTEIN"/>
    <property type="match status" value="1"/>
</dbReference>
<dbReference type="PROSITE" id="PS51762">
    <property type="entry name" value="GH16_2"/>
    <property type="match status" value="1"/>
</dbReference>
<feature type="signal peptide" evidence="2">
    <location>
        <begin position="1"/>
        <end position="31"/>
    </location>
</feature>
<dbReference type="PROSITE" id="PS51257">
    <property type="entry name" value="PROKAR_LIPOPROTEIN"/>
    <property type="match status" value="1"/>
</dbReference>
<comment type="caution">
    <text evidence="4">The sequence shown here is derived from an EMBL/GenBank/DDBJ whole genome shotgun (WGS) entry which is preliminary data.</text>
</comment>
<gene>
    <name evidence="4" type="ORF">ACFQ1R_10460</name>
</gene>